<feature type="non-terminal residue" evidence="1">
    <location>
        <position position="1"/>
    </location>
</feature>
<evidence type="ECO:0000313" key="1">
    <source>
        <dbReference type="EMBL" id="EHK47222.1"/>
    </source>
</evidence>
<accession>G9NQ75</accession>
<feature type="non-terminal residue" evidence="1">
    <location>
        <position position="100"/>
    </location>
</feature>
<dbReference type="AlphaFoldDB" id="G9NQ75"/>
<reference evidence="1 2" key="1">
    <citation type="journal article" date="2011" name="Genome Biol.">
        <title>Comparative genome sequence analysis underscores mycoparasitism as the ancestral life style of Trichoderma.</title>
        <authorList>
            <person name="Kubicek C.P."/>
            <person name="Herrera-Estrella A."/>
            <person name="Seidl-Seiboth V."/>
            <person name="Martinez D.A."/>
            <person name="Druzhinina I.S."/>
            <person name="Thon M."/>
            <person name="Zeilinger S."/>
            <person name="Casas-Flores S."/>
            <person name="Horwitz B.A."/>
            <person name="Mukherjee P.K."/>
            <person name="Mukherjee M."/>
            <person name="Kredics L."/>
            <person name="Alcaraz L.D."/>
            <person name="Aerts A."/>
            <person name="Antal Z."/>
            <person name="Atanasova L."/>
            <person name="Cervantes-Badillo M.G."/>
            <person name="Challacombe J."/>
            <person name="Chertkov O."/>
            <person name="McCluskey K."/>
            <person name="Coulpier F."/>
            <person name="Deshpande N."/>
            <person name="von Doehren H."/>
            <person name="Ebbole D.J."/>
            <person name="Esquivel-Naranjo E.U."/>
            <person name="Fekete E."/>
            <person name="Flipphi M."/>
            <person name="Glaser F."/>
            <person name="Gomez-Rodriguez E.Y."/>
            <person name="Gruber S."/>
            <person name="Han C."/>
            <person name="Henrissat B."/>
            <person name="Hermosa R."/>
            <person name="Hernandez-Onate M."/>
            <person name="Karaffa L."/>
            <person name="Kosti I."/>
            <person name="Le Crom S."/>
            <person name="Lindquist E."/>
            <person name="Lucas S."/>
            <person name="Luebeck M."/>
            <person name="Luebeck P.S."/>
            <person name="Margeot A."/>
            <person name="Metz B."/>
            <person name="Misra M."/>
            <person name="Nevalainen H."/>
            <person name="Omann M."/>
            <person name="Packer N."/>
            <person name="Perrone G."/>
            <person name="Uresti-Rivera E.E."/>
            <person name="Salamov A."/>
            <person name="Schmoll M."/>
            <person name="Seiboth B."/>
            <person name="Shapiro H."/>
            <person name="Sukno S."/>
            <person name="Tamayo-Ramos J.A."/>
            <person name="Tisch D."/>
            <person name="Wiest A."/>
            <person name="Wilkinson H.H."/>
            <person name="Zhang M."/>
            <person name="Coutinho P.M."/>
            <person name="Kenerley C.M."/>
            <person name="Monte E."/>
            <person name="Baker S.E."/>
            <person name="Grigoriev I.V."/>
        </authorList>
    </citation>
    <scope>NUCLEOTIDE SEQUENCE [LARGE SCALE GENOMIC DNA]</scope>
    <source>
        <strain evidence="2">ATCC 20476 / IMI 206040</strain>
    </source>
</reference>
<evidence type="ECO:0000313" key="2">
    <source>
        <dbReference type="Proteomes" id="UP000005426"/>
    </source>
</evidence>
<protein>
    <submittedName>
        <fullName evidence="1">Uncharacterized protein</fullName>
    </submittedName>
</protein>
<dbReference type="InterPro" id="IPR036188">
    <property type="entry name" value="FAD/NAD-bd_sf"/>
</dbReference>
<sequence length="100" mass="11091">SCATPIIYDALVGGGATRLSAALTLARVCRSSIVFDYGEYRNHGAKEMYTFLSRDEISPESFRSIARQQIEEKYLSQVSFKAAKIVTITNTEILPGYEGF</sequence>
<keyword evidence="2" id="KW-1185">Reference proteome</keyword>
<comment type="caution">
    <text evidence="1">The sequence shown here is derived from an EMBL/GenBank/DDBJ whole genome shotgun (WGS) entry which is preliminary data.</text>
</comment>
<dbReference type="Proteomes" id="UP000005426">
    <property type="component" value="Unassembled WGS sequence"/>
</dbReference>
<proteinExistence type="predicted"/>
<gene>
    <name evidence="1" type="ORF">TRIATDRAFT_6867</name>
</gene>
<organism evidence="1 2">
    <name type="scientific">Hypocrea atroviridis (strain ATCC 20476 / IMI 206040)</name>
    <name type="common">Trichoderma atroviride</name>
    <dbReference type="NCBI Taxonomy" id="452589"/>
    <lineage>
        <taxon>Eukaryota</taxon>
        <taxon>Fungi</taxon>
        <taxon>Dikarya</taxon>
        <taxon>Ascomycota</taxon>
        <taxon>Pezizomycotina</taxon>
        <taxon>Sordariomycetes</taxon>
        <taxon>Hypocreomycetidae</taxon>
        <taxon>Hypocreales</taxon>
        <taxon>Hypocreaceae</taxon>
        <taxon>Trichoderma</taxon>
    </lineage>
</organism>
<dbReference type="KEGG" id="tatv:25785286"/>
<dbReference type="Gene3D" id="3.50.50.60">
    <property type="entry name" value="FAD/NAD(P)-binding domain"/>
    <property type="match status" value="1"/>
</dbReference>
<dbReference type="HOGENOM" id="CLU_2312778_0_0_1"/>
<dbReference type="STRING" id="452589.G9NQ75"/>
<dbReference type="EMBL" id="ABDG02000021">
    <property type="protein sequence ID" value="EHK47222.1"/>
    <property type="molecule type" value="Genomic_DNA"/>
</dbReference>
<name>G9NQ75_HYPAI</name>
<dbReference type="GeneID" id="25785286"/>
<dbReference type="OrthoDB" id="10260355at2759"/>